<evidence type="ECO:0000256" key="4">
    <source>
        <dbReference type="ARBA" id="ARBA00022605"/>
    </source>
</evidence>
<gene>
    <name evidence="10" type="ORF">K493DRAFT_332656</name>
</gene>
<organism evidence="10 11">
    <name type="scientific">Basidiobolus meristosporus CBS 931.73</name>
    <dbReference type="NCBI Taxonomy" id="1314790"/>
    <lineage>
        <taxon>Eukaryota</taxon>
        <taxon>Fungi</taxon>
        <taxon>Fungi incertae sedis</taxon>
        <taxon>Zoopagomycota</taxon>
        <taxon>Entomophthoromycotina</taxon>
        <taxon>Basidiobolomycetes</taxon>
        <taxon>Basidiobolales</taxon>
        <taxon>Basidiobolaceae</taxon>
        <taxon>Basidiobolus</taxon>
    </lineage>
</organism>
<evidence type="ECO:0000256" key="6">
    <source>
        <dbReference type="ARBA" id="ARBA00023141"/>
    </source>
</evidence>
<dbReference type="NCBIfam" id="TIGR00564">
    <property type="entry name" value="trpE_most"/>
    <property type="match status" value="1"/>
</dbReference>
<evidence type="ECO:0000256" key="7">
    <source>
        <dbReference type="ARBA" id="ARBA00023239"/>
    </source>
</evidence>
<evidence type="ECO:0000256" key="3">
    <source>
        <dbReference type="ARBA" id="ARBA00012266"/>
    </source>
</evidence>
<dbReference type="GO" id="GO:0000162">
    <property type="term" value="P:L-tryptophan biosynthetic process"/>
    <property type="evidence" value="ECO:0007669"/>
    <property type="project" value="UniProtKB-UniPathway"/>
</dbReference>
<keyword evidence="7" id="KW-0456">Lyase</keyword>
<keyword evidence="11" id="KW-1185">Reference proteome</keyword>
<dbReference type="Pfam" id="PF00425">
    <property type="entry name" value="Chorismate_bind"/>
    <property type="match status" value="1"/>
</dbReference>
<proteinExistence type="inferred from homology"/>
<dbReference type="SUPFAM" id="SSF56322">
    <property type="entry name" value="ADC synthase"/>
    <property type="match status" value="1"/>
</dbReference>
<dbReference type="PANTHER" id="PTHR11236:SF9">
    <property type="entry name" value="ANTHRANILATE SYNTHASE COMPONENT 1"/>
    <property type="match status" value="1"/>
</dbReference>
<dbReference type="PANTHER" id="PTHR11236">
    <property type="entry name" value="AMINOBENZOATE/ANTHRANILATE SYNTHASE"/>
    <property type="match status" value="1"/>
</dbReference>
<dbReference type="EC" id="4.1.3.27" evidence="3"/>
<evidence type="ECO:0000256" key="2">
    <source>
        <dbReference type="ARBA" id="ARBA00009562"/>
    </source>
</evidence>
<evidence type="ECO:0000313" key="11">
    <source>
        <dbReference type="Proteomes" id="UP000193498"/>
    </source>
</evidence>
<comment type="similarity">
    <text evidence="2">Belongs to the anthranilate synthase component I family.</text>
</comment>
<feature type="domain" description="Anthranilate synthase component I N-terminal" evidence="9">
    <location>
        <begin position="33"/>
        <end position="160"/>
    </location>
</feature>
<dbReference type="STRING" id="1314790.A0A1Y1ZBQ4"/>
<evidence type="ECO:0000256" key="5">
    <source>
        <dbReference type="ARBA" id="ARBA00022822"/>
    </source>
</evidence>
<dbReference type="Pfam" id="PF04715">
    <property type="entry name" value="Anth_synt_I_N"/>
    <property type="match status" value="1"/>
</dbReference>
<evidence type="ECO:0000259" key="8">
    <source>
        <dbReference type="Pfam" id="PF00425"/>
    </source>
</evidence>
<keyword evidence="4" id="KW-0028">Amino-acid biosynthesis</keyword>
<keyword evidence="5" id="KW-0822">Tryptophan biosynthesis</keyword>
<dbReference type="InterPro" id="IPR006805">
    <property type="entry name" value="Anth_synth_I_N"/>
</dbReference>
<evidence type="ECO:0000259" key="9">
    <source>
        <dbReference type="Pfam" id="PF04715"/>
    </source>
</evidence>
<dbReference type="OrthoDB" id="1865897at2759"/>
<dbReference type="PRINTS" id="PR00095">
    <property type="entry name" value="ANTSNTHASEI"/>
</dbReference>
<dbReference type="Proteomes" id="UP000193498">
    <property type="component" value="Unassembled WGS sequence"/>
</dbReference>
<accession>A0A1Y1ZBQ4</accession>
<dbReference type="AlphaFoldDB" id="A0A1Y1ZBQ4"/>
<comment type="caution">
    <text evidence="10">The sequence shown here is derived from an EMBL/GenBank/DDBJ whole genome shotgun (WGS) entry which is preliminary data.</text>
</comment>
<keyword evidence="6" id="KW-0057">Aromatic amino acid biosynthesis</keyword>
<dbReference type="InterPro" id="IPR005801">
    <property type="entry name" value="ADC_synthase"/>
</dbReference>
<reference evidence="10 11" key="1">
    <citation type="submission" date="2016-07" db="EMBL/GenBank/DDBJ databases">
        <title>Pervasive Adenine N6-methylation of Active Genes in Fungi.</title>
        <authorList>
            <consortium name="DOE Joint Genome Institute"/>
            <person name="Mondo S.J."/>
            <person name="Dannebaum R.O."/>
            <person name="Kuo R.C."/>
            <person name="Labutti K."/>
            <person name="Haridas S."/>
            <person name="Kuo A."/>
            <person name="Salamov A."/>
            <person name="Ahrendt S.R."/>
            <person name="Lipzen A."/>
            <person name="Sullivan W."/>
            <person name="Andreopoulos W.B."/>
            <person name="Clum A."/>
            <person name="Lindquist E."/>
            <person name="Daum C."/>
            <person name="Ramamoorthy G.K."/>
            <person name="Gryganskyi A."/>
            <person name="Culley D."/>
            <person name="Magnuson J.K."/>
            <person name="James T.Y."/>
            <person name="O'Malley M.A."/>
            <person name="Stajich J.E."/>
            <person name="Spatafora J.W."/>
            <person name="Visel A."/>
            <person name="Grigoriev I.V."/>
        </authorList>
    </citation>
    <scope>NUCLEOTIDE SEQUENCE [LARGE SCALE GENOMIC DNA]</scope>
    <source>
        <strain evidence="10 11">CBS 931.73</strain>
    </source>
</reference>
<comment type="pathway">
    <text evidence="1">Amino-acid biosynthesis; L-tryptophan biosynthesis; L-tryptophan from chorismate: step 1/5.</text>
</comment>
<dbReference type="InterPro" id="IPR019999">
    <property type="entry name" value="Anth_synth_I-like"/>
</dbReference>
<dbReference type="InterPro" id="IPR015890">
    <property type="entry name" value="Chorismate_C"/>
</dbReference>
<sequence>MQLDITPAYEEVKELISSGKGNTVPIYHALSADLSTPVSTYLKLRKDGVHSFLLESVTGGEKIGRYSFISFDAQKVIKTGDNENIQGDPLVAVEHELKDVKFVPVPGLPSFTGGAIGYISYDCIKYFEPRTARDMEDTLGIPESIFLFCDTMIIFDHLHHLIKIVSHIKCDPDHLDSLESKYSKASAEIMEVVKRLNEDNIPLPEQPPIKLGQDYTSNVGQEGYEYFVKNLKEHIVKGDIIQAVPSQRLARPTSLHPFNAYRHLRTVNPAPYMFYFDFHDFHVVGASPEMLVKVENNIVYTHPIAGTRKRGKTPEEDDALAADLLADEKEVAEHVMLVDLGRNDVNRVCRPETVKVDSLMHIERYSHVMHIVSNVSGELREDQTPFDAFRSIFPAGTVSGAPKIRAIELVNELEKEKRGIYAGAVGHFNYSGDLDTCISIRTMVFKDGVAYLQAGAGIVYDSVPEKEYEETMNKLMSNMTAITQAEKHHYNLQQQA</sequence>
<evidence type="ECO:0000256" key="1">
    <source>
        <dbReference type="ARBA" id="ARBA00004873"/>
    </source>
</evidence>
<dbReference type="GO" id="GO:0004049">
    <property type="term" value="F:anthranilate synthase activity"/>
    <property type="evidence" value="ECO:0007669"/>
    <property type="project" value="UniProtKB-EC"/>
</dbReference>
<dbReference type="UniPathway" id="UPA00035">
    <property type="reaction ID" value="UER00040"/>
</dbReference>
<protein>
    <recommendedName>
        <fullName evidence="3">anthranilate synthase</fullName>
        <ecNumber evidence="3">4.1.3.27</ecNumber>
    </recommendedName>
</protein>
<feature type="domain" description="Chorismate-utilising enzyme C-terminal" evidence="8">
    <location>
        <begin position="221"/>
        <end position="474"/>
    </location>
</feature>
<dbReference type="Gene3D" id="3.60.120.10">
    <property type="entry name" value="Anthranilate synthase"/>
    <property type="match status" value="1"/>
</dbReference>
<dbReference type="FunCoup" id="A0A1Y1ZBQ4">
    <property type="interactions" value="233"/>
</dbReference>
<dbReference type="InterPro" id="IPR005256">
    <property type="entry name" value="Anth_synth_I_PabB"/>
</dbReference>
<name>A0A1Y1ZBQ4_9FUNG</name>
<dbReference type="InParanoid" id="A0A1Y1ZBQ4"/>
<dbReference type="EMBL" id="MCFE01000006">
    <property type="protein sequence ID" value="ORY07743.1"/>
    <property type="molecule type" value="Genomic_DNA"/>
</dbReference>
<evidence type="ECO:0000313" key="10">
    <source>
        <dbReference type="EMBL" id="ORY07743.1"/>
    </source>
</evidence>